<evidence type="ECO:0000256" key="1">
    <source>
        <dbReference type="ARBA" id="ARBA00011073"/>
    </source>
</evidence>
<dbReference type="AlphaFoldDB" id="A0A6A4LFN8"/>
<gene>
    <name evidence="4" type="ORF">C3L33_08606</name>
</gene>
<comment type="caution">
    <text evidence="4">The sequence shown here is derived from an EMBL/GenBank/DDBJ whole genome shotgun (WGS) entry which is preliminary data.</text>
</comment>
<dbReference type="Gene3D" id="2.60.40.2310">
    <property type="match status" value="1"/>
</dbReference>
<sequence>MPSWEMRKNSDGESLFQPICLPSENSASHLSGSISKPNSAMSGEGERWCCGIEAGNTENFEGQEKQIPSVLWRAIMFLLRILAYINSTRTFGSKYGQRNYNWRPTTSVVASFSSRGPNSSPAAINTAAMTSADLLNVHGKPSLDKALHAADVFTITGDAGHVNPLKANNPGSMWTDPSFSLHPSDVELNEPSFSVTLGPPQTFNRTVTNVGVARASYFVRVLALQGVDVSIKPENFHKSETEANIFSDIHP</sequence>
<keyword evidence="2" id="KW-0732">Signal</keyword>
<keyword evidence="5" id="KW-1185">Reference proteome</keyword>
<protein>
    <recommendedName>
        <fullName evidence="3">Subtilisin-like protease fibronectin type-III domain-containing protein</fullName>
    </recommendedName>
</protein>
<dbReference type="EMBL" id="QEFC01001169">
    <property type="protein sequence ID" value="KAE9459476.1"/>
    <property type="molecule type" value="Genomic_DNA"/>
</dbReference>
<name>A0A6A4LFN8_9ERIC</name>
<dbReference type="InterPro" id="IPR041469">
    <property type="entry name" value="Subtilisin-like_FN3"/>
</dbReference>
<dbReference type="PANTHER" id="PTHR10795">
    <property type="entry name" value="PROPROTEIN CONVERTASE SUBTILISIN/KEXIN"/>
    <property type="match status" value="1"/>
</dbReference>
<evidence type="ECO:0000313" key="4">
    <source>
        <dbReference type="EMBL" id="KAE9459476.1"/>
    </source>
</evidence>
<dbReference type="Proteomes" id="UP000428333">
    <property type="component" value="Linkage Group LG05"/>
</dbReference>
<organism evidence="4 5">
    <name type="scientific">Rhododendron williamsianum</name>
    <dbReference type="NCBI Taxonomy" id="262921"/>
    <lineage>
        <taxon>Eukaryota</taxon>
        <taxon>Viridiplantae</taxon>
        <taxon>Streptophyta</taxon>
        <taxon>Embryophyta</taxon>
        <taxon>Tracheophyta</taxon>
        <taxon>Spermatophyta</taxon>
        <taxon>Magnoliopsida</taxon>
        <taxon>eudicotyledons</taxon>
        <taxon>Gunneridae</taxon>
        <taxon>Pentapetalae</taxon>
        <taxon>asterids</taxon>
        <taxon>Ericales</taxon>
        <taxon>Ericaceae</taxon>
        <taxon>Ericoideae</taxon>
        <taxon>Rhodoreae</taxon>
        <taxon>Rhododendron</taxon>
    </lineage>
</organism>
<evidence type="ECO:0000313" key="5">
    <source>
        <dbReference type="Proteomes" id="UP000428333"/>
    </source>
</evidence>
<evidence type="ECO:0000256" key="2">
    <source>
        <dbReference type="ARBA" id="ARBA00022729"/>
    </source>
</evidence>
<reference evidence="4 5" key="1">
    <citation type="journal article" date="2019" name="Genome Biol. Evol.">
        <title>The Rhododendron genome and chromosomal organization provide insight into shared whole-genome duplications across the heath family (Ericaceae).</title>
        <authorList>
            <person name="Soza V.L."/>
            <person name="Lindsley D."/>
            <person name="Waalkes A."/>
            <person name="Ramage E."/>
            <person name="Patwardhan R.P."/>
            <person name="Burton J.N."/>
            <person name="Adey A."/>
            <person name="Kumar A."/>
            <person name="Qiu R."/>
            <person name="Shendure J."/>
            <person name="Hall B."/>
        </authorList>
    </citation>
    <scope>NUCLEOTIDE SEQUENCE [LARGE SCALE GENOMIC DNA]</scope>
    <source>
        <strain evidence="4">RSF 1966-606</strain>
    </source>
</reference>
<evidence type="ECO:0000259" key="3">
    <source>
        <dbReference type="Pfam" id="PF17766"/>
    </source>
</evidence>
<dbReference type="InterPro" id="IPR045051">
    <property type="entry name" value="SBT"/>
</dbReference>
<feature type="domain" description="Subtilisin-like protease fibronectin type-III" evidence="3">
    <location>
        <begin position="187"/>
        <end position="239"/>
    </location>
</feature>
<comment type="similarity">
    <text evidence="1">Belongs to the peptidase S8 family.</text>
</comment>
<feature type="non-terminal residue" evidence="4">
    <location>
        <position position="1"/>
    </location>
</feature>
<dbReference type="Pfam" id="PF17766">
    <property type="entry name" value="fn3_6"/>
    <property type="match status" value="1"/>
</dbReference>
<dbReference type="OrthoDB" id="206201at2759"/>
<accession>A0A6A4LFN8</accession>
<proteinExistence type="inferred from homology"/>